<dbReference type="InterPro" id="IPR002822">
    <property type="entry name" value="Ni_insertion"/>
</dbReference>
<dbReference type="NCBIfam" id="TIGR00299">
    <property type="entry name" value="nickel pincer cofactor biosynthesis protein LarC"/>
    <property type="match status" value="1"/>
</dbReference>
<evidence type="ECO:0000313" key="3">
    <source>
        <dbReference type="EMBL" id="VFU14456.1"/>
    </source>
</evidence>
<name>A0A485LZW6_9ZZZZ</name>
<feature type="region of interest" description="Disordered" evidence="2">
    <location>
        <begin position="385"/>
        <end position="430"/>
    </location>
</feature>
<dbReference type="Pfam" id="PF01969">
    <property type="entry name" value="Ni_insertion"/>
    <property type="match status" value="1"/>
</dbReference>
<dbReference type="HAMAP" id="MF_01074">
    <property type="entry name" value="LarC"/>
    <property type="match status" value="1"/>
</dbReference>
<gene>
    <name evidence="3" type="ORF">SCFA_30003</name>
</gene>
<reference evidence="3" key="1">
    <citation type="submission" date="2019-03" db="EMBL/GenBank/DDBJ databases">
        <authorList>
            <person name="Hao L."/>
        </authorList>
    </citation>
    <scope>NUCLEOTIDE SEQUENCE</scope>
</reference>
<dbReference type="PANTHER" id="PTHR36566">
    <property type="entry name" value="NICKEL INSERTION PROTEIN-RELATED"/>
    <property type="match status" value="1"/>
</dbReference>
<feature type="compositionally biased region" description="Basic and acidic residues" evidence="2">
    <location>
        <begin position="385"/>
        <end position="394"/>
    </location>
</feature>
<evidence type="ECO:0000256" key="2">
    <source>
        <dbReference type="SAM" id="MobiDB-lite"/>
    </source>
</evidence>
<evidence type="ECO:0000256" key="1">
    <source>
        <dbReference type="ARBA" id="ARBA00022596"/>
    </source>
</evidence>
<dbReference type="EMBL" id="CAADRM010000092">
    <property type="protein sequence ID" value="VFU14456.1"/>
    <property type="molecule type" value="Genomic_DNA"/>
</dbReference>
<protein>
    <submittedName>
        <fullName evidence="3">Putative nickel insertion protein</fullName>
    </submittedName>
</protein>
<organism evidence="3">
    <name type="scientific">anaerobic digester metagenome</name>
    <dbReference type="NCBI Taxonomy" id="1263854"/>
    <lineage>
        <taxon>unclassified sequences</taxon>
        <taxon>metagenomes</taxon>
        <taxon>ecological metagenomes</taxon>
    </lineage>
</organism>
<dbReference type="Gene3D" id="3.30.70.1380">
    <property type="entry name" value="Transcriptional regulatory protein pf0864 domain like"/>
    <property type="match status" value="1"/>
</dbReference>
<dbReference type="AlphaFoldDB" id="A0A485LZW6"/>
<dbReference type="PANTHER" id="PTHR36566:SF1">
    <property type="entry name" value="PYRIDINIUM-3,5-BISTHIOCARBOXYLIC ACID MONONUCLEOTIDE NICKEL INSERTION PROTEIN"/>
    <property type="match status" value="1"/>
</dbReference>
<proteinExistence type="inferred from homology"/>
<accession>A0A485LZW6</accession>
<sequence length="430" mass="45875">MRILVIDPVGGISGDMLLGSLIHLGCPVGYLEDMLRRLPVDGFTMETVPRSVHGIGALDLSFHCVHEHKSRTYAHIRDEILSVLPDAVRARAGSIFLALAGAEAQVHGVDVDEVHFHEVGALDSILDIVGIAAAVEYLCVEAIYCRQIPLGTGTTRSMHGTIPVPAPATIRLLEGRQVRFTDIPFELTTPTGAAAVAALALPGSPPAGITVSATGYGCGDREIPGWPNLCRCILCEAQSGKSGLETYLVEADVDDMNPEETEAALERLLEAGALDALLVPKIMKRGRPGFGFQVICEAESLHRVVSSLLTHTTSIGARYHPVERTVLDRTSYTINTRWGEVGVKESVLPDGSTRSKLEYRDLARISREQGIPVASVRVELERMIREDGPRESANHEGSTLTGANRAGDEAPQIGAAGSNATERGSSGGGQ</sequence>
<keyword evidence="1" id="KW-0533">Nickel</keyword>